<accession>A0A9D5CQ29</accession>
<evidence type="ECO:0008006" key="4">
    <source>
        <dbReference type="Google" id="ProtNLM"/>
    </source>
</evidence>
<reference evidence="2" key="2">
    <citation type="journal article" date="2022" name="Hortic Res">
        <title>The genome of Dioscorea zingiberensis sheds light on the biosynthesis, origin and evolution of the medicinally important diosgenin saponins.</title>
        <authorList>
            <person name="Li Y."/>
            <person name="Tan C."/>
            <person name="Li Z."/>
            <person name="Guo J."/>
            <person name="Li S."/>
            <person name="Chen X."/>
            <person name="Wang C."/>
            <person name="Dai X."/>
            <person name="Yang H."/>
            <person name="Song W."/>
            <person name="Hou L."/>
            <person name="Xu J."/>
            <person name="Tong Z."/>
            <person name="Xu A."/>
            <person name="Yuan X."/>
            <person name="Wang W."/>
            <person name="Yang Q."/>
            <person name="Chen L."/>
            <person name="Sun Z."/>
            <person name="Wang K."/>
            <person name="Pan B."/>
            <person name="Chen J."/>
            <person name="Bao Y."/>
            <person name="Liu F."/>
            <person name="Qi X."/>
            <person name="Gang D.R."/>
            <person name="Wen J."/>
            <person name="Li J."/>
        </authorList>
    </citation>
    <scope>NUCLEOTIDE SEQUENCE</scope>
    <source>
        <strain evidence="2">Dzin_1.0</strain>
    </source>
</reference>
<dbReference type="PANTHER" id="PTHR34835:SF34">
    <property type="entry name" value="OS08G0555500 PROTEIN"/>
    <property type="match status" value="1"/>
</dbReference>
<feature type="coiled-coil region" evidence="1">
    <location>
        <begin position="219"/>
        <end position="246"/>
    </location>
</feature>
<name>A0A9D5CQ29_9LILI</name>
<evidence type="ECO:0000256" key="1">
    <source>
        <dbReference type="SAM" id="Coils"/>
    </source>
</evidence>
<dbReference type="PANTHER" id="PTHR34835">
    <property type="entry name" value="OS07G0283600 PROTEIN-RELATED"/>
    <property type="match status" value="1"/>
</dbReference>
<keyword evidence="3" id="KW-1185">Reference proteome</keyword>
<dbReference type="EMBL" id="JAGGNH010000004">
    <property type="protein sequence ID" value="KAJ0976105.1"/>
    <property type="molecule type" value="Genomic_DNA"/>
</dbReference>
<proteinExistence type="predicted"/>
<gene>
    <name evidence="2" type="ORF">J5N97_018070</name>
</gene>
<evidence type="ECO:0000313" key="2">
    <source>
        <dbReference type="EMBL" id="KAJ0976105.1"/>
    </source>
</evidence>
<organism evidence="2 3">
    <name type="scientific">Dioscorea zingiberensis</name>
    <dbReference type="NCBI Taxonomy" id="325984"/>
    <lineage>
        <taxon>Eukaryota</taxon>
        <taxon>Viridiplantae</taxon>
        <taxon>Streptophyta</taxon>
        <taxon>Embryophyta</taxon>
        <taxon>Tracheophyta</taxon>
        <taxon>Spermatophyta</taxon>
        <taxon>Magnoliopsida</taxon>
        <taxon>Liliopsida</taxon>
        <taxon>Dioscoreales</taxon>
        <taxon>Dioscoreaceae</taxon>
        <taxon>Dioscorea</taxon>
    </lineage>
</organism>
<dbReference type="Proteomes" id="UP001085076">
    <property type="component" value="Miscellaneous, Linkage group lg04"/>
</dbReference>
<keyword evidence="1" id="KW-0175">Coiled coil</keyword>
<evidence type="ECO:0000313" key="3">
    <source>
        <dbReference type="Proteomes" id="UP001085076"/>
    </source>
</evidence>
<sequence length="474" mass="52565">MKMVEDLISCLDVDTGELSVHGHKVHMTHAHAGYLLGLPSRGRDVDGFISKADAHENFGIARTSLTPNALYVELIQMPDGEDFKRRLLLYIVGTIIRPTGNVHISTSYLSLLHRLDEIKDMNWAKFAFEGVLAAVRTYKIARERGLPNKCIGGCIWLLQLFYLEHLAIGIIHQPIIERETPRVSFWTDARITRAVKHVIHRGGVGAHTVDMFTTSNHTARVEGQDVNDLKSQVDALQREVIILKSHVTLSLVDVRREMSEMVDGALAGVRADLESQGKEIACIRQMLEDFIARAGNGTKSGVGAPEDTQKKEANAILEDPVKVAVSPVVISSTNMDSEAAPVDEIGLTQDMQVLQVPHPTRRKKETVKVKIVEEPQMRVISPSIDSSVNYPLQQSLVASRRDTLRSADQRIPGAKKRSPYVRYPRKGKAKQVKITDTTVEGREVAVETSDADHVGKNLHDGLPNFIRDAKDGLE</sequence>
<dbReference type="OrthoDB" id="1417722at2759"/>
<reference evidence="2" key="1">
    <citation type="submission" date="2021-03" db="EMBL/GenBank/DDBJ databases">
        <authorList>
            <person name="Li Z."/>
            <person name="Yang C."/>
        </authorList>
    </citation>
    <scope>NUCLEOTIDE SEQUENCE</scope>
    <source>
        <strain evidence="2">Dzin_1.0</strain>
        <tissue evidence="2">Leaf</tissue>
    </source>
</reference>
<dbReference type="AlphaFoldDB" id="A0A9D5CQ29"/>
<comment type="caution">
    <text evidence="2">The sequence shown here is derived from an EMBL/GenBank/DDBJ whole genome shotgun (WGS) entry which is preliminary data.</text>
</comment>
<protein>
    <recommendedName>
        <fullName evidence="4">Aminotransferase-like plant mobile domain-containing protein</fullName>
    </recommendedName>
</protein>